<dbReference type="EMBL" id="JAGFBR010000018">
    <property type="protein sequence ID" value="KAH0450245.1"/>
    <property type="molecule type" value="Genomic_DNA"/>
</dbReference>
<evidence type="ECO:0000313" key="1">
    <source>
        <dbReference type="EMBL" id="KAH0450245.1"/>
    </source>
</evidence>
<evidence type="ECO:0000313" key="2">
    <source>
        <dbReference type="Proteomes" id="UP000775213"/>
    </source>
</evidence>
<dbReference type="AlphaFoldDB" id="A0AAV7G3B7"/>
<gene>
    <name evidence="1" type="ORF">IEQ34_020937</name>
</gene>
<comment type="caution">
    <text evidence="1">The sequence shown here is derived from an EMBL/GenBank/DDBJ whole genome shotgun (WGS) entry which is preliminary data.</text>
</comment>
<accession>A0AAV7G3B7</accession>
<name>A0AAV7G3B7_DENCH</name>
<reference evidence="1 2" key="1">
    <citation type="journal article" date="2021" name="Hortic Res">
        <title>Chromosome-scale assembly of the Dendrobium chrysotoxum genome enhances the understanding of orchid evolution.</title>
        <authorList>
            <person name="Zhang Y."/>
            <person name="Zhang G.Q."/>
            <person name="Zhang D."/>
            <person name="Liu X.D."/>
            <person name="Xu X.Y."/>
            <person name="Sun W.H."/>
            <person name="Yu X."/>
            <person name="Zhu X."/>
            <person name="Wang Z.W."/>
            <person name="Zhao X."/>
            <person name="Zhong W.Y."/>
            <person name="Chen H."/>
            <person name="Yin W.L."/>
            <person name="Huang T."/>
            <person name="Niu S.C."/>
            <person name="Liu Z.J."/>
        </authorList>
    </citation>
    <scope>NUCLEOTIDE SEQUENCE [LARGE SCALE GENOMIC DNA]</scope>
    <source>
        <strain evidence="1">Lindl</strain>
    </source>
</reference>
<keyword evidence="2" id="KW-1185">Reference proteome</keyword>
<sequence>MEVFPAYCESCKRLDHLRGECSSTSLSNPQSHLNPVFPVGNANSNALVISSLVVNEEGAGGFSNIVGLPVDSTVPIGNANRNVLVVSSLVGSEEGVGGIRLMLALWCKLLFLWVLAVMMDLGLRPLGLKEGTCNNLGNVGNDSTVLTVGAMCPIPCLVNHVSTPIPSPINVDVDDEEEFCSDSICDALAIKGVEVSYGVVQEGTEVRDAVSPLVNLAVPITFLDIPISVVSNAELKAHLALSQNNSCLDHSDWLNVSDGDVDENANDFQDSQDMYNFMAGRVVDPAVSSGAGKRSKSKSKKKY</sequence>
<dbReference type="Proteomes" id="UP000775213">
    <property type="component" value="Unassembled WGS sequence"/>
</dbReference>
<organism evidence="1 2">
    <name type="scientific">Dendrobium chrysotoxum</name>
    <name type="common">Orchid</name>
    <dbReference type="NCBI Taxonomy" id="161865"/>
    <lineage>
        <taxon>Eukaryota</taxon>
        <taxon>Viridiplantae</taxon>
        <taxon>Streptophyta</taxon>
        <taxon>Embryophyta</taxon>
        <taxon>Tracheophyta</taxon>
        <taxon>Spermatophyta</taxon>
        <taxon>Magnoliopsida</taxon>
        <taxon>Liliopsida</taxon>
        <taxon>Asparagales</taxon>
        <taxon>Orchidaceae</taxon>
        <taxon>Epidendroideae</taxon>
        <taxon>Malaxideae</taxon>
        <taxon>Dendrobiinae</taxon>
        <taxon>Dendrobium</taxon>
    </lineage>
</organism>
<proteinExistence type="predicted"/>
<protein>
    <submittedName>
        <fullName evidence="1">Uncharacterized protein</fullName>
    </submittedName>
</protein>